<accession>A0A261F8X2</accession>
<organism evidence="1 2">
    <name type="scientific">Bifidobacterium tissieri</name>
    <dbReference type="NCBI Taxonomy" id="1630162"/>
    <lineage>
        <taxon>Bacteria</taxon>
        <taxon>Bacillati</taxon>
        <taxon>Actinomycetota</taxon>
        <taxon>Actinomycetes</taxon>
        <taxon>Bifidobacteriales</taxon>
        <taxon>Bifidobacteriaceae</taxon>
        <taxon>Bifidobacterium</taxon>
    </lineage>
</organism>
<keyword evidence="2" id="KW-1185">Reference proteome</keyword>
<reference evidence="1 2" key="1">
    <citation type="journal article" date="2017" name="BMC Genomics">
        <title>Comparative genomic and phylogenomic analyses of the Bifidobacteriaceae family.</title>
        <authorList>
            <person name="Lugli G.A."/>
            <person name="Milani C."/>
            <person name="Turroni F."/>
            <person name="Duranti S."/>
            <person name="Mancabelli L."/>
            <person name="Mangifesta M."/>
            <person name="Ferrario C."/>
            <person name="Modesto M."/>
            <person name="Mattarelli P."/>
            <person name="Jiri K."/>
            <person name="van Sinderen D."/>
            <person name="Ventura M."/>
        </authorList>
    </citation>
    <scope>NUCLEOTIDE SEQUENCE [LARGE SCALE GENOMIC DNA]</scope>
    <source>
        <strain evidence="1 2">DSM 100201</strain>
    </source>
</reference>
<dbReference type="Proteomes" id="UP000216444">
    <property type="component" value="Unassembled WGS sequence"/>
</dbReference>
<protein>
    <recommendedName>
        <fullName evidence="3">DUF3800 domain-containing protein</fullName>
    </recommendedName>
</protein>
<name>A0A261F8X2_9BIFI</name>
<dbReference type="AlphaFoldDB" id="A0A261F8X2"/>
<sequence length="227" mass="26808">MPQDTPSTMPRDTRQPCPETIHPYLITLVFHVHSTPITTHIEKYERHLTDSALPDIPFHAGPLFNGHDDYEDVSFTDRKRLFFAFFTLARNLPFRYVTFAHRKSMFDGDRTRFEAQLKRDLADFFLSHLNEFQSYETIKVYYDNGQQIVSNALKASIDYALSKEAVVYRDAQPKDYRLEQAADLMCTIELTALKFNAGEETATDRKMFKDRRDFRKNYLKILRRKQF</sequence>
<proteinExistence type="predicted"/>
<dbReference type="EMBL" id="MWWV01000025">
    <property type="protein sequence ID" value="OZG55346.1"/>
    <property type="molecule type" value="Genomic_DNA"/>
</dbReference>
<evidence type="ECO:0008006" key="3">
    <source>
        <dbReference type="Google" id="ProtNLM"/>
    </source>
</evidence>
<evidence type="ECO:0000313" key="1">
    <source>
        <dbReference type="EMBL" id="OZG55346.1"/>
    </source>
</evidence>
<gene>
    <name evidence="1" type="ORF">BTIS_2238</name>
</gene>
<comment type="caution">
    <text evidence="1">The sequence shown here is derived from an EMBL/GenBank/DDBJ whole genome shotgun (WGS) entry which is preliminary data.</text>
</comment>
<evidence type="ECO:0000313" key="2">
    <source>
        <dbReference type="Proteomes" id="UP000216444"/>
    </source>
</evidence>